<proteinExistence type="predicted"/>
<dbReference type="OrthoDB" id="2666347at2"/>
<protein>
    <submittedName>
        <fullName evidence="1">Cyclic lactone autoinducer peptide</fullName>
    </submittedName>
</protein>
<name>A0A3Q8X7N4_9BACL</name>
<evidence type="ECO:0000313" key="1">
    <source>
        <dbReference type="EMBL" id="AZN42320.1"/>
    </source>
</evidence>
<dbReference type="EMBL" id="CP034437">
    <property type="protein sequence ID" value="AZN42320.1"/>
    <property type="molecule type" value="Genomic_DNA"/>
</dbReference>
<accession>A0A3Q8X7N4</accession>
<gene>
    <name evidence="1" type="ORF">EJC50_23525</name>
</gene>
<organism evidence="1 2">
    <name type="scientific">Paenibacillus albus</name>
    <dbReference type="NCBI Taxonomy" id="2495582"/>
    <lineage>
        <taxon>Bacteria</taxon>
        <taxon>Bacillati</taxon>
        <taxon>Bacillota</taxon>
        <taxon>Bacilli</taxon>
        <taxon>Bacillales</taxon>
        <taxon>Paenibacillaceae</taxon>
        <taxon>Paenibacillus</taxon>
    </lineage>
</organism>
<reference evidence="2" key="1">
    <citation type="submission" date="2018-12" db="EMBL/GenBank/DDBJ databases">
        <title>Genome sequence of Peanibacillus sp.</title>
        <authorList>
            <person name="Subramani G."/>
            <person name="Srinivasan S."/>
            <person name="Kim M.K."/>
        </authorList>
    </citation>
    <scope>NUCLEOTIDE SEQUENCE [LARGE SCALE GENOMIC DNA]</scope>
    <source>
        <strain evidence="2">18JY67-1</strain>
    </source>
</reference>
<dbReference type="NCBIfam" id="TIGR04223">
    <property type="entry name" value="quorum_AgrD"/>
    <property type="match status" value="1"/>
</dbReference>
<dbReference type="Proteomes" id="UP000272528">
    <property type="component" value="Chromosome"/>
</dbReference>
<evidence type="ECO:0000313" key="2">
    <source>
        <dbReference type="Proteomes" id="UP000272528"/>
    </source>
</evidence>
<dbReference type="InterPro" id="IPR009229">
    <property type="entry name" value="AgrD"/>
</dbReference>
<dbReference type="AlphaFoldDB" id="A0A3Q8X7N4"/>
<dbReference type="RefSeq" id="WP_126018008.1">
    <property type="nucleotide sequence ID" value="NZ_CP034437.1"/>
</dbReference>
<sequence length="53" mass="5851">MLRNVLKKITAKEMVLVTAATYAVASVLHAIADEVSPASWLFVHQEETPDELL</sequence>
<dbReference type="KEGG" id="palb:EJC50_23525"/>
<keyword evidence="2" id="KW-1185">Reference proteome</keyword>